<dbReference type="AlphaFoldDB" id="A0A7C0U303"/>
<dbReference type="InterPro" id="IPR000836">
    <property type="entry name" value="PRTase_dom"/>
</dbReference>
<dbReference type="InterPro" id="IPR023031">
    <property type="entry name" value="OPRT"/>
</dbReference>
<comment type="similarity">
    <text evidence="7">Belongs to the purine/pyrimidine phosphoribosyltransferase family. PyrE subfamily.</text>
</comment>
<dbReference type="PANTHER" id="PTHR19278">
    <property type="entry name" value="OROTATE PHOSPHORIBOSYLTRANSFERASE"/>
    <property type="match status" value="1"/>
</dbReference>
<proteinExistence type="inferred from homology"/>
<reference evidence="9" key="1">
    <citation type="journal article" date="2020" name="mSystems">
        <title>Genome- and Community-Level Interaction Insights into Carbon Utilization and Element Cycling Functions of Hydrothermarchaeota in Hydrothermal Sediment.</title>
        <authorList>
            <person name="Zhou Z."/>
            <person name="Liu Y."/>
            <person name="Xu W."/>
            <person name="Pan J."/>
            <person name="Luo Z.H."/>
            <person name="Li M."/>
        </authorList>
    </citation>
    <scope>NUCLEOTIDE SEQUENCE [LARGE SCALE GENOMIC DNA]</scope>
    <source>
        <strain evidence="9">HyVt-233</strain>
    </source>
</reference>
<evidence type="ECO:0000256" key="3">
    <source>
        <dbReference type="ARBA" id="ARBA00022676"/>
    </source>
</evidence>
<comment type="catalytic activity">
    <reaction evidence="7">
        <text>orotidine 5'-phosphate + diphosphate = orotate + 5-phospho-alpha-D-ribose 1-diphosphate</text>
        <dbReference type="Rhea" id="RHEA:10380"/>
        <dbReference type="ChEBI" id="CHEBI:30839"/>
        <dbReference type="ChEBI" id="CHEBI:33019"/>
        <dbReference type="ChEBI" id="CHEBI:57538"/>
        <dbReference type="ChEBI" id="CHEBI:58017"/>
        <dbReference type="EC" id="2.4.2.10"/>
    </reaction>
</comment>
<comment type="function">
    <text evidence="7">Catalyzes the transfer of a ribosyl phosphate group from 5-phosphoribose 1-diphosphate to orotate, leading to the formation of orotidine monophosphate (OMP).</text>
</comment>
<dbReference type="InterPro" id="IPR004467">
    <property type="entry name" value="Or_phspho_trans_dom"/>
</dbReference>
<keyword evidence="5 7" id="KW-0460">Magnesium</keyword>
<feature type="binding site" evidence="7">
    <location>
        <position position="102"/>
    </location>
    <ligand>
        <name>5-phospho-alpha-D-ribose 1-diphosphate</name>
        <dbReference type="ChEBI" id="CHEBI:58017"/>
        <note>ligand shared between dimeric partners</note>
    </ligand>
</feature>
<evidence type="ECO:0000256" key="5">
    <source>
        <dbReference type="ARBA" id="ARBA00022842"/>
    </source>
</evidence>
<dbReference type="InterPro" id="IPR029057">
    <property type="entry name" value="PRTase-like"/>
</dbReference>
<dbReference type="GO" id="GO:0004588">
    <property type="term" value="F:orotate phosphoribosyltransferase activity"/>
    <property type="evidence" value="ECO:0007669"/>
    <property type="project" value="UniProtKB-UniRule"/>
</dbReference>
<keyword evidence="6 7" id="KW-0665">Pyrimidine biosynthesis</keyword>
<dbReference type="GO" id="GO:0000287">
    <property type="term" value="F:magnesium ion binding"/>
    <property type="evidence" value="ECO:0007669"/>
    <property type="project" value="UniProtKB-UniRule"/>
</dbReference>
<keyword evidence="3 7" id="KW-0328">Glycosyltransferase</keyword>
<evidence type="ECO:0000313" key="9">
    <source>
        <dbReference type="EMBL" id="HDD44539.1"/>
    </source>
</evidence>
<dbReference type="UniPathway" id="UPA00070">
    <property type="reaction ID" value="UER00119"/>
</dbReference>
<feature type="binding site" evidence="7">
    <location>
        <position position="98"/>
    </location>
    <ligand>
        <name>5-phospho-alpha-D-ribose 1-diphosphate</name>
        <dbReference type="ChEBI" id="CHEBI:58017"/>
        <note>ligand shared between dimeric partners</note>
    </ligand>
</feature>
<comment type="subunit">
    <text evidence="7">Homodimer.</text>
</comment>
<organism evidence="9">
    <name type="scientific">Desulfofervidus auxilii</name>
    <dbReference type="NCBI Taxonomy" id="1621989"/>
    <lineage>
        <taxon>Bacteria</taxon>
        <taxon>Pseudomonadati</taxon>
        <taxon>Thermodesulfobacteriota</taxon>
        <taxon>Candidatus Desulfofervidia</taxon>
        <taxon>Candidatus Desulfofervidales</taxon>
        <taxon>Candidatus Desulfofervidaceae</taxon>
        <taxon>Candidatus Desulfofervidus</taxon>
    </lineage>
</organism>
<dbReference type="Proteomes" id="UP000886289">
    <property type="component" value="Unassembled WGS sequence"/>
</dbReference>
<dbReference type="EC" id="2.4.2.10" evidence="2 7"/>
<dbReference type="GO" id="GO:0044205">
    <property type="term" value="P:'de novo' UMP biosynthetic process"/>
    <property type="evidence" value="ECO:0007669"/>
    <property type="project" value="UniProtKB-UniRule"/>
</dbReference>
<feature type="binding site" evidence="7">
    <location>
        <position position="104"/>
    </location>
    <ligand>
        <name>5-phospho-alpha-D-ribose 1-diphosphate</name>
        <dbReference type="ChEBI" id="CHEBI:58017"/>
        <note>ligand shared between dimeric partners</note>
    </ligand>
</feature>
<feature type="binding site" evidence="7">
    <location>
        <position position="156"/>
    </location>
    <ligand>
        <name>orotate</name>
        <dbReference type="ChEBI" id="CHEBI:30839"/>
    </ligand>
</feature>
<dbReference type="Gene3D" id="3.40.50.2020">
    <property type="match status" value="1"/>
</dbReference>
<evidence type="ECO:0000256" key="7">
    <source>
        <dbReference type="HAMAP-Rule" id="MF_01208"/>
    </source>
</evidence>
<comment type="pathway">
    <text evidence="1 7">Pyrimidine metabolism; UMP biosynthesis via de novo pathway; UMP from orotate: step 1/2.</text>
</comment>
<name>A0A7C0U303_DESA2</name>
<feature type="binding site" evidence="7">
    <location>
        <position position="128"/>
    </location>
    <ligand>
        <name>orotate</name>
        <dbReference type="ChEBI" id="CHEBI:30839"/>
    </ligand>
</feature>
<evidence type="ECO:0000256" key="6">
    <source>
        <dbReference type="ARBA" id="ARBA00022975"/>
    </source>
</evidence>
<evidence type="ECO:0000256" key="2">
    <source>
        <dbReference type="ARBA" id="ARBA00011971"/>
    </source>
</evidence>
<dbReference type="Pfam" id="PF00156">
    <property type="entry name" value="Pribosyltran"/>
    <property type="match status" value="1"/>
</dbReference>
<dbReference type="SUPFAM" id="SSF53271">
    <property type="entry name" value="PRTase-like"/>
    <property type="match status" value="1"/>
</dbReference>
<dbReference type="PANTHER" id="PTHR19278:SF9">
    <property type="entry name" value="URIDINE 5'-MONOPHOSPHATE SYNTHASE"/>
    <property type="match status" value="1"/>
</dbReference>
<feature type="binding site" description="in other chain" evidence="7">
    <location>
        <begin position="124"/>
        <end position="132"/>
    </location>
    <ligand>
        <name>5-phospho-alpha-D-ribose 1-diphosphate</name>
        <dbReference type="ChEBI" id="CHEBI:58017"/>
        <note>ligand shared between dimeric partners</note>
    </ligand>
</feature>
<evidence type="ECO:0000259" key="8">
    <source>
        <dbReference type="Pfam" id="PF00156"/>
    </source>
</evidence>
<feature type="domain" description="Phosphoribosyltransferase" evidence="8">
    <location>
        <begin position="50"/>
        <end position="162"/>
    </location>
</feature>
<feature type="binding site" description="in other chain" evidence="7">
    <location>
        <position position="99"/>
    </location>
    <ligand>
        <name>5-phospho-alpha-D-ribose 1-diphosphate</name>
        <dbReference type="ChEBI" id="CHEBI:58017"/>
        <note>ligand shared between dimeric partners</note>
    </ligand>
</feature>
<dbReference type="CDD" id="cd06223">
    <property type="entry name" value="PRTases_typeI"/>
    <property type="match status" value="1"/>
</dbReference>
<dbReference type="EMBL" id="DRBS01000253">
    <property type="protein sequence ID" value="HDD44539.1"/>
    <property type="molecule type" value="Genomic_DNA"/>
</dbReference>
<comment type="cofactor">
    <cofactor evidence="7">
        <name>Mg(2+)</name>
        <dbReference type="ChEBI" id="CHEBI:18420"/>
    </cofactor>
</comment>
<comment type="caution">
    <text evidence="7">Lacks conserved residue(s) required for the propagation of feature annotation.</text>
</comment>
<dbReference type="FunFam" id="3.40.50.2020:FF:000029">
    <property type="entry name" value="Orotate phosphoribosyltransferase"/>
    <property type="match status" value="1"/>
</dbReference>
<dbReference type="HAMAP" id="MF_01208">
    <property type="entry name" value="PyrE"/>
    <property type="match status" value="1"/>
</dbReference>
<dbReference type="NCBIfam" id="TIGR00336">
    <property type="entry name" value="pyrE"/>
    <property type="match status" value="1"/>
</dbReference>
<accession>A0A7C0U303</accession>
<evidence type="ECO:0000256" key="1">
    <source>
        <dbReference type="ARBA" id="ARBA00004889"/>
    </source>
</evidence>
<sequence>MSSKDKLFQLLYKNSFLYDPNKRFKLSSGKYSDFYIDGKKTTLTSEGMALVGEVIWKEIKNLNIDAVGGLTLGADPIVCAVVMQAFKDGEKIDGFIVRKEPKGHGTKSWIEGNIKKGMKVVIVEDVVTTGASALKAIEKAEEAGLKVIKVIILVDREEGGKQAIEEKGYDCLAIFSRSDFMKLHKKDA</sequence>
<comment type="caution">
    <text evidence="9">The sequence shown here is derived from an EMBL/GenBank/DDBJ whole genome shotgun (WGS) entry which is preliminary data.</text>
</comment>
<dbReference type="GO" id="GO:0019856">
    <property type="term" value="P:pyrimidine nucleobase biosynthetic process"/>
    <property type="evidence" value="ECO:0007669"/>
    <property type="project" value="TreeGrafter"/>
</dbReference>
<evidence type="ECO:0000256" key="4">
    <source>
        <dbReference type="ARBA" id="ARBA00022679"/>
    </source>
</evidence>
<keyword evidence="4 7" id="KW-0808">Transferase</keyword>
<protein>
    <recommendedName>
        <fullName evidence="2 7">Orotate phosphoribosyltransferase</fullName>
        <shortName evidence="7">OPRT</shortName>
        <shortName evidence="7">OPRTase</shortName>
        <ecNumber evidence="2 7">2.4.2.10</ecNumber>
    </recommendedName>
</protein>
<gene>
    <name evidence="7 9" type="primary">pyrE</name>
    <name evidence="9" type="ORF">ENG63_06750</name>
</gene>